<evidence type="ECO:0000313" key="10">
    <source>
        <dbReference type="Proteomes" id="UP000467840"/>
    </source>
</evidence>
<dbReference type="Pfam" id="PF00931">
    <property type="entry name" value="NB-ARC"/>
    <property type="match status" value="1"/>
</dbReference>
<dbReference type="InterPro" id="IPR041118">
    <property type="entry name" value="Rx_N"/>
</dbReference>
<feature type="domain" description="NB-ARC" evidence="5">
    <location>
        <begin position="177"/>
        <end position="287"/>
    </location>
</feature>
<organism evidence="9 10">
    <name type="scientific">Hevea brasiliensis</name>
    <name type="common">Para rubber tree</name>
    <name type="synonym">Siphonia brasiliensis</name>
    <dbReference type="NCBI Taxonomy" id="3981"/>
    <lineage>
        <taxon>Eukaryota</taxon>
        <taxon>Viridiplantae</taxon>
        <taxon>Streptophyta</taxon>
        <taxon>Embryophyta</taxon>
        <taxon>Tracheophyta</taxon>
        <taxon>Spermatophyta</taxon>
        <taxon>Magnoliopsida</taxon>
        <taxon>eudicotyledons</taxon>
        <taxon>Gunneridae</taxon>
        <taxon>Pentapetalae</taxon>
        <taxon>rosids</taxon>
        <taxon>fabids</taxon>
        <taxon>Malpighiales</taxon>
        <taxon>Euphorbiaceae</taxon>
        <taxon>Crotonoideae</taxon>
        <taxon>Micrandreae</taxon>
        <taxon>Hevea</taxon>
    </lineage>
</organism>
<dbReference type="PRINTS" id="PR00364">
    <property type="entry name" value="DISEASERSIST"/>
</dbReference>
<dbReference type="Pfam" id="PF23598">
    <property type="entry name" value="LRR_14"/>
    <property type="match status" value="1"/>
</dbReference>
<dbReference type="GO" id="GO:0005524">
    <property type="term" value="F:ATP binding"/>
    <property type="evidence" value="ECO:0007669"/>
    <property type="project" value="UniProtKB-KW"/>
</dbReference>
<dbReference type="Pfam" id="PF18052">
    <property type="entry name" value="Rx_N"/>
    <property type="match status" value="1"/>
</dbReference>
<dbReference type="InterPro" id="IPR002182">
    <property type="entry name" value="NB-ARC"/>
</dbReference>
<dbReference type="InterPro" id="IPR058922">
    <property type="entry name" value="WHD_DRP"/>
</dbReference>
<evidence type="ECO:0000259" key="5">
    <source>
        <dbReference type="Pfam" id="PF00931"/>
    </source>
</evidence>
<reference evidence="9 10" key="1">
    <citation type="journal article" date="2020" name="Mol. Plant">
        <title>The Chromosome-Based Rubber Tree Genome Provides New Insights into Spurge Genome Evolution and Rubber Biosynthesis.</title>
        <authorList>
            <person name="Liu J."/>
            <person name="Shi C."/>
            <person name="Shi C.C."/>
            <person name="Li W."/>
            <person name="Zhang Q.J."/>
            <person name="Zhang Y."/>
            <person name="Li K."/>
            <person name="Lu H.F."/>
            <person name="Shi C."/>
            <person name="Zhu S.T."/>
            <person name="Xiao Z.Y."/>
            <person name="Nan H."/>
            <person name="Yue Y."/>
            <person name="Zhu X.G."/>
            <person name="Wu Y."/>
            <person name="Hong X.N."/>
            <person name="Fan G.Y."/>
            <person name="Tong Y."/>
            <person name="Zhang D."/>
            <person name="Mao C.L."/>
            <person name="Liu Y.L."/>
            <person name="Hao S.J."/>
            <person name="Liu W.Q."/>
            <person name="Lv M.Q."/>
            <person name="Zhang H.B."/>
            <person name="Liu Y."/>
            <person name="Hu-Tang G.R."/>
            <person name="Wang J.P."/>
            <person name="Wang J.H."/>
            <person name="Sun Y.H."/>
            <person name="Ni S.B."/>
            <person name="Chen W.B."/>
            <person name="Zhang X.C."/>
            <person name="Jiao Y.N."/>
            <person name="Eichler E.E."/>
            <person name="Li G.H."/>
            <person name="Liu X."/>
            <person name="Gao L.Z."/>
        </authorList>
    </citation>
    <scope>NUCLEOTIDE SEQUENCE [LARGE SCALE GENOMIC DNA]</scope>
    <source>
        <strain evidence="10">cv. GT1</strain>
        <tissue evidence="9">Leaf</tissue>
    </source>
</reference>
<dbReference type="Gene3D" id="3.40.50.300">
    <property type="entry name" value="P-loop containing nucleotide triphosphate hydrolases"/>
    <property type="match status" value="1"/>
</dbReference>
<evidence type="ECO:0008006" key="11">
    <source>
        <dbReference type="Google" id="ProtNLM"/>
    </source>
</evidence>
<evidence type="ECO:0000259" key="6">
    <source>
        <dbReference type="Pfam" id="PF18052"/>
    </source>
</evidence>
<keyword evidence="10" id="KW-1185">Reference proteome</keyword>
<dbReference type="InterPro" id="IPR055414">
    <property type="entry name" value="LRR_R13L4/SHOC2-like"/>
</dbReference>
<dbReference type="InterPro" id="IPR038005">
    <property type="entry name" value="RX-like_CC"/>
</dbReference>
<dbReference type="GO" id="GO:0006952">
    <property type="term" value="P:defense response"/>
    <property type="evidence" value="ECO:0007669"/>
    <property type="project" value="UniProtKB-KW"/>
</dbReference>
<dbReference type="GO" id="GO:0051707">
    <property type="term" value="P:response to other organism"/>
    <property type="evidence" value="ECO:0007669"/>
    <property type="project" value="UniProtKB-ARBA"/>
</dbReference>
<evidence type="ECO:0000259" key="7">
    <source>
        <dbReference type="Pfam" id="PF23559"/>
    </source>
</evidence>
<feature type="domain" description="Disease resistance R13L4/SHOC-2-like LRR" evidence="8">
    <location>
        <begin position="507"/>
        <end position="563"/>
    </location>
</feature>
<sequence length="566" mass="64469">MADMILSFEVDETLSRVLSLISDEIDLAWNVKKDLKELQESLNMIRAVLQDAQEQQTKRKPVRLWLEKLKDLAYEAEDVFDELAYENLRCKVEIQDQPRREVSNLFSFSKCTRFVKNVAFLVKMAHKVRSINESLTKIKNEATVFGLQVLSRDRIMSQINLDRMTDSILDNPVVGREADVSRIVNLLSLCDRVLTIVPIVDMGGFGKTALAKLVCEQVIERKLFDVKIRFCVSDNFHEQRILGEMLQTLNVNAGGMTNRDAMLEELEKQLEGRKFLLVLDDVWNERNEERAFGSEATSIPSNLEGIGKEIAKKCGGVPLAAKVLGGTMGFRRDEEAWLLIQNNNVLNASYKKENIESILKLSCDHLPSKLKQCFASCTMFPKDFEFEKEELIWLWMAEGFVVPSSEDEGTKYFNALLQNSFFQDVVRDEYGNIGKCKMHDIVHDLALSLSKYETLTLKNCSTTDDISSARRLYVDCQNATTSVAFPKGGSKKLRSLYMNGVVFDGSWKLKCLRTLKLKGANIEKVPSSIGKLKHLRYLDVSDTGIKVLPESITKLYNLQTLRFLWC</sequence>
<dbReference type="Gene3D" id="3.80.10.10">
    <property type="entry name" value="Ribonuclease Inhibitor"/>
    <property type="match status" value="1"/>
</dbReference>
<dbReference type="GO" id="GO:0043531">
    <property type="term" value="F:ADP binding"/>
    <property type="evidence" value="ECO:0007669"/>
    <property type="project" value="InterPro"/>
</dbReference>
<accession>A0A6A6N1G0</accession>
<comment type="caution">
    <text evidence="9">The sequence shown here is derived from an EMBL/GenBank/DDBJ whole genome shotgun (WGS) entry which is preliminary data.</text>
</comment>
<dbReference type="Proteomes" id="UP000467840">
    <property type="component" value="Chromosome 10"/>
</dbReference>
<name>A0A6A6N1G0_HEVBR</name>
<proteinExistence type="predicted"/>
<dbReference type="CDD" id="cd14798">
    <property type="entry name" value="RX-CC_like"/>
    <property type="match status" value="1"/>
</dbReference>
<dbReference type="InterPro" id="IPR027417">
    <property type="entry name" value="P-loop_NTPase"/>
</dbReference>
<dbReference type="AlphaFoldDB" id="A0A6A6N1G0"/>
<protein>
    <recommendedName>
        <fullName evidence="11">Rx N-terminal domain-containing protein</fullName>
    </recommendedName>
</protein>
<dbReference type="Gene3D" id="1.10.10.10">
    <property type="entry name" value="Winged helix-like DNA-binding domain superfamily/Winged helix DNA-binding domain"/>
    <property type="match status" value="1"/>
</dbReference>
<keyword evidence="2" id="KW-0547">Nucleotide-binding</keyword>
<dbReference type="SUPFAM" id="SSF52058">
    <property type="entry name" value="L domain-like"/>
    <property type="match status" value="1"/>
</dbReference>
<gene>
    <name evidence="9" type="ORF">GH714_014209</name>
</gene>
<dbReference type="PANTHER" id="PTHR36766">
    <property type="entry name" value="PLANT BROAD-SPECTRUM MILDEW RESISTANCE PROTEIN RPW8"/>
    <property type="match status" value="1"/>
</dbReference>
<dbReference type="Gene3D" id="1.20.5.4130">
    <property type="match status" value="1"/>
</dbReference>
<feature type="domain" description="Disease resistance N-terminal" evidence="6">
    <location>
        <begin position="12"/>
        <end position="97"/>
    </location>
</feature>
<dbReference type="EMBL" id="JAAGAX010000003">
    <property type="protein sequence ID" value="KAF2319247.1"/>
    <property type="molecule type" value="Genomic_DNA"/>
</dbReference>
<evidence type="ECO:0000256" key="3">
    <source>
        <dbReference type="ARBA" id="ARBA00022821"/>
    </source>
</evidence>
<dbReference type="Pfam" id="PF23559">
    <property type="entry name" value="WHD_DRP"/>
    <property type="match status" value="1"/>
</dbReference>
<evidence type="ECO:0000313" key="9">
    <source>
        <dbReference type="EMBL" id="KAF2319247.1"/>
    </source>
</evidence>
<keyword evidence="4" id="KW-0067">ATP-binding</keyword>
<evidence type="ECO:0000256" key="4">
    <source>
        <dbReference type="ARBA" id="ARBA00022840"/>
    </source>
</evidence>
<dbReference type="FunFam" id="1.10.10.10:FF:000322">
    <property type="entry name" value="Probable disease resistance protein At1g63360"/>
    <property type="match status" value="1"/>
</dbReference>
<keyword evidence="1" id="KW-0677">Repeat</keyword>
<evidence type="ECO:0000256" key="1">
    <source>
        <dbReference type="ARBA" id="ARBA00022737"/>
    </source>
</evidence>
<evidence type="ECO:0000259" key="8">
    <source>
        <dbReference type="Pfam" id="PF23598"/>
    </source>
</evidence>
<feature type="domain" description="Disease resistance protein winged helix" evidence="7">
    <location>
        <begin position="379"/>
        <end position="446"/>
    </location>
</feature>
<evidence type="ECO:0000256" key="2">
    <source>
        <dbReference type="ARBA" id="ARBA00022741"/>
    </source>
</evidence>
<dbReference type="PANTHER" id="PTHR36766:SF70">
    <property type="entry name" value="DISEASE RESISTANCE PROTEIN RGA4"/>
    <property type="match status" value="1"/>
</dbReference>
<keyword evidence="3" id="KW-0611">Plant defense</keyword>
<dbReference type="SUPFAM" id="SSF52540">
    <property type="entry name" value="P-loop containing nucleoside triphosphate hydrolases"/>
    <property type="match status" value="1"/>
</dbReference>
<dbReference type="InterPro" id="IPR032675">
    <property type="entry name" value="LRR_dom_sf"/>
</dbReference>
<dbReference type="InterPro" id="IPR036388">
    <property type="entry name" value="WH-like_DNA-bd_sf"/>
</dbReference>